<name>A0AA38I942_9CUCU</name>
<accession>A0AA38I942</accession>
<keyword evidence="2" id="KW-1185">Reference proteome</keyword>
<evidence type="ECO:0000313" key="1">
    <source>
        <dbReference type="EMBL" id="KAJ3651475.1"/>
    </source>
</evidence>
<gene>
    <name evidence="1" type="ORF">Zmor_017513</name>
</gene>
<protein>
    <submittedName>
        <fullName evidence="1">Uncharacterized protein</fullName>
    </submittedName>
</protein>
<reference evidence="1" key="1">
    <citation type="journal article" date="2023" name="G3 (Bethesda)">
        <title>Whole genome assemblies of Zophobas morio and Tenebrio molitor.</title>
        <authorList>
            <person name="Kaur S."/>
            <person name="Stinson S.A."/>
            <person name="diCenzo G.C."/>
        </authorList>
    </citation>
    <scope>NUCLEOTIDE SEQUENCE</scope>
    <source>
        <strain evidence="1">QUZm001</strain>
    </source>
</reference>
<comment type="caution">
    <text evidence="1">The sequence shown here is derived from an EMBL/GenBank/DDBJ whole genome shotgun (WGS) entry which is preliminary data.</text>
</comment>
<dbReference type="Proteomes" id="UP001168821">
    <property type="component" value="Unassembled WGS sequence"/>
</dbReference>
<dbReference type="EMBL" id="JALNTZ010000005">
    <property type="protein sequence ID" value="KAJ3651475.1"/>
    <property type="molecule type" value="Genomic_DNA"/>
</dbReference>
<sequence>MASSVFKQMPQMDSRVISMEDFGGKVIRAPSLKRGKTEERITDRIKLEKVLGVTVSSNAALASDSNGTIAYPAG</sequence>
<dbReference type="AlphaFoldDB" id="A0AA38I942"/>
<proteinExistence type="predicted"/>
<organism evidence="1 2">
    <name type="scientific">Zophobas morio</name>
    <dbReference type="NCBI Taxonomy" id="2755281"/>
    <lineage>
        <taxon>Eukaryota</taxon>
        <taxon>Metazoa</taxon>
        <taxon>Ecdysozoa</taxon>
        <taxon>Arthropoda</taxon>
        <taxon>Hexapoda</taxon>
        <taxon>Insecta</taxon>
        <taxon>Pterygota</taxon>
        <taxon>Neoptera</taxon>
        <taxon>Endopterygota</taxon>
        <taxon>Coleoptera</taxon>
        <taxon>Polyphaga</taxon>
        <taxon>Cucujiformia</taxon>
        <taxon>Tenebrionidae</taxon>
        <taxon>Zophobas</taxon>
    </lineage>
</organism>
<evidence type="ECO:0000313" key="2">
    <source>
        <dbReference type="Proteomes" id="UP001168821"/>
    </source>
</evidence>